<feature type="signal peptide" evidence="1">
    <location>
        <begin position="1"/>
        <end position="31"/>
    </location>
</feature>
<dbReference type="Pfam" id="PF00581">
    <property type="entry name" value="Rhodanese"/>
    <property type="match status" value="1"/>
</dbReference>
<dbReference type="PANTHER" id="PTHR45431">
    <property type="entry name" value="RHODANESE-LIKE DOMAIN-CONTAINING PROTEIN 15, CHLOROPLASTIC"/>
    <property type="match status" value="1"/>
</dbReference>
<dbReference type="SMART" id="SM00450">
    <property type="entry name" value="RHOD"/>
    <property type="match status" value="1"/>
</dbReference>
<evidence type="ECO:0000256" key="1">
    <source>
        <dbReference type="SAM" id="SignalP"/>
    </source>
</evidence>
<dbReference type="InterPro" id="IPR052367">
    <property type="entry name" value="Thiosulfate_ST/Rhodanese-like"/>
</dbReference>
<dbReference type="OrthoDB" id="9789585at2"/>
<sequence length="145" mass="15672">MTPLRLPRFLLVAAVVMNMLLLAALPAPLQAAEARDKYGYLHVKAPEAAQIVAATPDIIILDIRTAEEFADGHLAGAVNIDYYAKDFAAQLAALDPAARYLLHCRSGNRSGRALPVMRELNFTEVIHLDGGILAWTSAGQPLARN</sequence>
<dbReference type="RefSeq" id="WP_161337203.1">
    <property type="nucleotide sequence ID" value="NZ_JBHSDG010000002.1"/>
</dbReference>
<dbReference type="CDD" id="cd00158">
    <property type="entry name" value="RHOD"/>
    <property type="match status" value="1"/>
</dbReference>
<protein>
    <submittedName>
        <fullName evidence="3">Rhodanese-like domain-containing protein</fullName>
    </submittedName>
</protein>
<keyword evidence="1" id="KW-0732">Signal</keyword>
<accession>A0A845M8J8</accession>
<reference evidence="3 4" key="1">
    <citation type="journal article" date="2014" name="Int. J. Syst. Evol. Microbiol.">
        <title>Sneathiella chungangensis sp. nov., isolated from a marine sand, and emended description of the genus Sneathiella.</title>
        <authorList>
            <person name="Siamphan C."/>
            <person name="Kim H."/>
            <person name="Lee J.S."/>
            <person name="Kim W."/>
        </authorList>
    </citation>
    <scope>NUCLEOTIDE SEQUENCE [LARGE SCALE GENOMIC DNA]</scope>
    <source>
        <strain evidence="3 4">KCTC 32476</strain>
    </source>
</reference>
<dbReference type="InterPro" id="IPR001763">
    <property type="entry name" value="Rhodanese-like_dom"/>
</dbReference>
<dbReference type="Gene3D" id="3.40.250.10">
    <property type="entry name" value="Rhodanese-like domain"/>
    <property type="match status" value="1"/>
</dbReference>
<feature type="domain" description="Rhodanese" evidence="2">
    <location>
        <begin position="54"/>
        <end position="144"/>
    </location>
</feature>
<organism evidence="3 4">
    <name type="scientific">Sneathiella chungangensis</name>
    <dbReference type="NCBI Taxonomy" id="1418234"/>
    <lineage>
        <taxon>Bacteria</taxon>
        <taxon>Pseudomonadati</taxon>
        <taxon>Pseudomonadota</taxon>
        <taxon>Alphaproteobacteria</taxon>
        <taxon>Sneathiellales</taxon>
        <taxon>Sneathiellaceae</taxon>
        <taxon>Sneathiella</taxon>
    </lineage>
</organism>
<dbReference type="PANTHER" id="PTHR45431:SF3">
    <property type="entry name" value="RHODANESE-LIKE DOMAIN-CONTAINING PROTEIN 15, CHLOROPLASTIC"/>
    <property type="match status" value="1"/>
</dbReference>
<dbReference type="SUPFAM" id="SSF52821">
    <property type="entry name" value="Rhodanese/Cell cycle control phosphatase"/>
    <property type="match status" value="1"/>
</dbReference>
<proteinExistence type="predicted"/>
<gene>
    <name evidence="3" type="ORF">GQF03_00345</name>
</gene>
<feature type="chain" id="PRO_5033024780" evidence="1">
    <location>
        <begin position="32"/>
        <end position="145"/>
    </location>
</feature>
<evidence type="ECO:0000313" key="4">
    <source>
        <dbReference type="Proteomes" id="UP000445696"/>
    </source>
</evidence>
<comment type="caution">
    <text evidence="3">The sequence shown here is derived from an EMBL/GenBank/DDBJ whole genome shotgun (WGS) entry which is preliminary data.</text>
</comment>
<dbReference type="InterPro" id="IPR036873">
    <property type="entry name" value="Rhodanese-like_dom_sf"/>
</dbReference>
<dbReference type="AlphaFoldDB" id="A0A845M8J8"/>
<dbReference type="Proteomes" id="UP000445696">
    <property type="component" value="Unassembled WGS sequence"/>
</dbReference>
<evidence type="ECO:0000259" key="2">
    <source>
        <dbReference type="PROSITE" id="PS50206"/>
    </source>
</evidence>
<evidence type="ECO:0000313" key="3">
    <source>
        <dbReference type="EMBL" id="MZR20775.1"/>
    </source>
</evidence>
<dbReference type="EMBL" id="WTVA01000001">
    <property type="protein sequence ID" value="MZR20775.1"/>
    <property type="molecule type" value="Genomic_DNA"/>
</dbReference>
<name>A0A845M8J8_9PROT</name>
<keyword evidence="4" id="KW-1185">Reference proteome</keyword>
<dbReference type="PROSITE" id="PS50206">
    <property type="entry name" value="RHODANESE_3"/>
    <property type="match status" value="1"/>
</dbReference>